<dbReference type="GO" id="GO:0005829">
    <property type="term" value="C:cytosol"/>
    <property type="evidence" value="ECO:0000318"/>
    <property type="project" value="GO_Central"/>
</dbReference>
<accession>A9UP37</accession>
<dbReference type="InterPro" id="IPR001611">
    <property type="entry name" value="Leu-rich_rpt"/>
</dbReference>
<dbReference type="PANTHER" id="PTHR24113:SF12">
    <property type="entry name" value="RAN GTPASE-ACTIVATING PROTEIN 1"/>
    <property type="match status" value="1"/>
</dbReference>
<dbReference type="InterPro" id="IPR027038">
    <property type="entry name" value="RanGap"/>
</dbReference>
<gene>
    <name evidence="4" type="ORF">MONBRDRAFT_4839</name>
</gene>
<dbReference type="Pfam" id="PF13516">
    <property type="entry name" value="LRR_6"/>
    <property type="match status" value="3"/>
</dbReference>
<keyword evidence="5" id="KW-1185">Reference proteome</keyword>
<dbReference type="RefSeq" id="XP_001742114.1">
    <property type="nucleotide sequence ID" value="XM_001742062.1"/>
</dbReference>
<organism evidence="4 5">
    <name type="scientific">Monosiga brevicollis</name>
    <name type="common">Choanoflagellate</name>
    <dbReference type="NCBI Taxonomy" id="81824"/>
    <lineage>
        <taxon>Eukaryota</taxon>
        <taxon>Choanoflagellata</taxon>
        <taxon>Craspedida</taxon>
        <taxon>Salpingoecidae</taxon>
        <taxon>Monosiga</taxon>
    </lineage>
</organism>
<dbReference type="GO" id="GO:0051168">
    <property type="term" value="P:nuclear export"/>
    <property type="evidence" value="ECO:0000318"/>
    <property type="project" value="GO_Central"/>
</dbReference>
<dbReference type="eggNOG" id="KOG4308">
    <property type="taxonomic scope" value="Eukaryota"/>
</dbReference>
<keyword evidence="1" id="KW-0343">GTPase activation</keyword>
<proteinExistence type="predicted"/>
<keyword evidence="3" id="KW-0677">Repeat</keyword>
<dbReference type="Gene3D" id="3.80.10.10">
    <property type="entry name" value="Ribonuclease Inhibitor"/>
    <property type="match status" value="2"/>
</dbReference>
<dbReference type="PANTHER" id="PTHR24113">
    <property type="entry name" value="RAN GTPASE-ACTIVATING PROTEIN 1"/>
    <property type="match status" value="1"/>
</dbReference>
<protein>
    <submittedName>
        <fullName evidence="4">Uncharacterized protein</fullName>
    </submittedName>
</protein>
<evidence type="ECO:0000256" key="1">
    <source>
        <dbReference type="ARBA" id="ARBA00022468"/>
    </source>
</evidence>
<evidence type="ECO:0000256" key="3">
    <source>
        <dbReference type="ARBA" id="ARBA00022737"/>
    </source>
</evidence>
<reference evidence="4 5" key="1">
    <citation type="journal article" date="2008" name="Nature">
        <title>The genome of the choanoflagellate Monosiga brevicollis and the origin of metazoans.</title>
        <authorList>
            <consortium name="JGI Sequencing"/>
            <person name="King N."/>
            <person name="Westbrook M.J."/>
            <person name="Young S.L."/>
            <person name="Kuo A."/>
            <person name="Abedin M."/>
            <person name="Chapman J."/>
            <person name="Fairclough S."/>
            <person name="Hellsten U."/>
            <person name="Isogai Y."/>
            <person name="Letunic I."/>
            <person name="Marr M."/>
            <person name="Pincus D."/>
            <person name="Putnam N."/>
            <person name="Rokas A."/>
            <person name="Wright K.J."/>
            <person name="Zuzow R."/>
            <person name="Dirks W."/>
            <person name="Good M."/>
            <person name="Goodstein D."/>
            <person name="Lemons D."/>
            <person name="Li W."/>
            <person name="Lyons J.B."/>
            <person name="Morris A."/>
            <person name="Nichols S."/>
            <person name="Richter D.J."/>
            <person name="Salamov A."/>
            <person name="Bork P."/>
            <person name="Lim W.A."/>
            <person name="Manning G."/>
            <person name="Miller W.T."/>
            <person name="McGinnis W."/>
            <person name="Shapiro H."/>
            <person name="Tjian R."/>
            <person name="Grigoriev I.V."/>
            <person name="Rokhsar D."/>
        </authorList>
    </citation>
    <scope>NUCLEOTIDE SEQUENCE [LARGE SCALE GENOMIC DNA]</scope>
    <source>
        <strain evidence="5">MX1 / ATCC 50154</strain>
    </source>
</reference>
<dbReference type="GO" id="GO:0031267">
    <property type="term" value="F:small GTPase binding"/>
    <property type="evidence" value="ECO:0000318"/>
    <property type="project" value="GO_Central"/>
</dbReference>
<dbReference type="GO" id="GO:0005634">
    <property type="term" value="C:nucleus"/>
    <property type="evidence" value="ECO:0000318"/>
    <property type="project" value="GO_Central"/>
</dbReference>
<dbReference type="KEGG" id="mbr:MONBRDRAFT_4839"/>
<dbReference type="Proteomes" id="UP000001357">
    <property type="component" value="Unassembled WGS sequence"/>
</dbReference>
<evidence type="ECO:0000313" key="5">
    <source>
        <dbReference type="Proteomes" id="UP000001357"/>
    </source>
</evidence>
<dbReference type="EMBL" id="CH991543">
    <property type="protein sequence ID" value="EDQ92352.1"/>
    <property type="molecule type" value="Genomic_DNA"/>
</dbReference>
<dbReference type="SMART" id="SM00368">
    <property type="entry name" value="LRR_RI"/>
    <property type="match status" value="5"/>
</dbReference>
<dbReference type="InterPro" id="IPR032675">
    <property type="entry name" value="LRR_dom_sf"/>
</dbReference>
<dbReference type="SUPFAM" id="SSF52047">
    <property type="entry name" value="RNI-like"/>
    <property type="match status" value="1"/>
</dbReference>
<dbReference type="AlphaFoldDB" id="A9UP37"/>
<dbReference type="GO" id="GO:0005096">
    <property type="term" value="F:GTPase activator activity"/>
    <property type="evidence" value="ECO:0000318"/>
    <property type="project" value="GO_Central"/>
</dbReference>
<dbReference type="GO" id="GO:0048471">
    <property type="term" value="C:perinuclear region of cytoplasm"/>
    <property type="evidence" value="ECO:0000318"/>
    <property type="project" value="GO_Central"/>
</dbReference>
<evidence type="ECO:0000313" key="4">
    <source>
        <dbReference type="EMBL" id="EDQ92352.1"/>
    </source>
</evidence>
<name>A9UP37_MONBE</name>
<dbReference type="GeneID" id="5887635"/>
<sequence length="262" mass="27454">MAATLLTLQVEGASGSELTLTSASVSSEDVPTLVQALNQDGRAERVRTLTLERLSVANYDVLAPLVACCPNTECLRLNRLVIRPESGAATASAGLLGQQIGSLRHLRELNLDHNDLRDAVLLQLGRGLEHAPALHTLSLRDNELTADAGIAMAKVLIGVPSLQQLDLSLNNLGDSGIVALSHSAGASGLRGLHLDGNFVTAVGGEALADSLCMSQSLEELSVQDNKLGDQGMAAIERLLEQIPTLTRLSSRGNKSMLSGTAI</sequence>
<dbReference type="InParanoid" id="A9UP37"/>
<evidence type="ECO:0000256" key="2">
    <source>
        <dbReference type="ARBA" id="ARBA00022614"/>
    </source>
</evidence>
<keyword evidence="2" id="KW-0433">Leucine-rich repeat</keyword>